<protein>
    <recommendedName>
        <fullName evidence="2">ABC-type transport auxiliary lipoprotein component domain-containing protein</fullName>
    </recommendedName>
</protein>
<proteinExistence type="predicted"/>
<dbReference type="GO" id="GO:0019867">
    <property type="term" value="C:outer membrane"/>
    <property type="evidence" value="ECO:0007669"/>
    <property type="project" value="InterPro"/>
</dbReference>
<dbReference type="GO" id="GO:0043165">
    <property type="term" value="P:Gram-negative-bacterium-type cell outer membrane assembly"/>
    <property type="evidence" value="ECO:0007669"/>
    <property type="project" value="InterPro"/>
</dbReference>
<gene>
    <name evidence="1" type="ORF">METZ01_LOCUS198550</name>
</gene>
<evidence type="ECO:0008006" key="2">
    <source>
        <dbReference type="Google" id="ProtNLM"/>
    </source>
</evidence>
<evidence type="ECO:0000313" key="1">
    <source>
        <dbReference type="EMBL" id="SVB45696.1"/>
    </source>
</evidence>
<dbReference type="InterPro" id="IPR007485">
    <property type="entry name" value="LPS_assembly_LptE"/>
</dbReference>
<dbReference type="EMBL" id="UINC01042704">
    <property type="protein sequence ID" value="SVB45696.1"/>
    <property type="molecule type" value="Genomic_DNA"/>
</dbReference>
<sequence>MAASRVAIFLAAALTATGCASYRLGPVNPAIPAGQAIEVGLFENATPQPGLTESVNASIRRELHRDGTFGLATGGDGDVLLTGNITAYRRSAVSFQPRDILSVRDFEVELVTRILAAEKATGKVLIDHELTGRTTVRLGGDLASAERQALPLLANDLARKTVALLAEGEW</sequence>
<dbReference type="Pfam" id="PF04390">
    <property type="entry name" value="LptE"/>
    <property type="match status" value="1"/>
</dbReference>
<organism evidence="1">
    <name type="scientific">marine metagenome</name>
    <dbReference type="NCBI Taxonomy" id="408172"/>
    <lineage>
        <taxon>unclassified sequences</taxon>
        <taxon>metagenomes</taxon>
        <taxon>ecological metagenomes</taxon>
    </lineage>
</organism>
<reference evidence="1" key="1">
    <citation type="submission" date="2018-05" db="EMBL/GenBank/DDBJ databases">
        <authorList>
            <person name="Lanie J.A."/>
            <person name="Ng W.-L."/>
            <person name="Kazmierczak K.M."/>
            <person name="Andrzejewski T.M."/>
            <person name="Davidsen T.M."/>
            <person name="Wayne K.J."/>
            <person name="Tettelin H."/>
            <person name="Glass J.I."/>
            <person name="Rusch D."/>
            <person name="Podicherti R."/>
            <person name="Tsui H.-C.T."/>
            <person name="Winkler M.E."/>
        </authorList>
    </citation>
    <scope>NUCLEOTIDE SEQUENCE</scope>
</reference>
<name>A0A382E4I0_9ZZZZ</name>
<dbReference type="PROSITE" id="PS51257">
    <property type="entry name" value="PROKAR_LIPOPROTEIN"/>
    <property type="match status" value="1"/>
</dbReference>
<accession>A0A382E4I0</accession>
<dbReference type="AlphaFoldDB" id="A0A382E4I0"/>